<dbReference type="Gene3D" id="3.40.50.80">
    <property type="entry name" value="Nucleotide-binding domain of ferredoxin-NADP reductase (FNR) module"/>
    <property type="match status" value="1"/>
</dbReference>
<feature type="transmembrane region" description="Helical" evidence="13">
    <location>
        <begin position="167"/>
        <end position="186"/>
    </location>
</feature>
<dbReference type="SUPFAM" id="SSF52343">
    <property type="entry name" value="Ferredoxin reductase-like, C-terminal NADP-linked domain"/>
    <property type="match status" value="1"/>
</dbReference>
<accession>A0ABW1KGL9</accession>
<evidence type="ECO:0000256" key="12">
    <source>
        <dbReference type="ARBA" id="ARBA00023136"/>
    </source>
</evidence>
<organism evidence="15 16">
    <name type="scientific">Plantactinospora solaniradicis</name>
    <dbReference type="NCBI Taxonomy" id="1723736"/>
    <lineage>
        <taxon>Bacteria</taxon>
        <taxon>Bacillati</taxon>
        <taxon>Actinomycetota</taxon>
        <taxon>Actinomycetes</taxon>
        <taxon>Micromonosporales</taxon>
        <taxon>Micromonosporaceae</taxon>
        <taxon>Plantactinospora</taxon>
    </lineage>
</organism>
<keyword evidence="3" id="KW-0285">Flavoprotein</keyword>
<keyword evidence="12 13" id="KW-0472">Membrane</keyword>
<dbReference type="Pfam" id="PF00175">
    <property type="entry name" value="NAD_binding_1"/>
    <property type="match status" value="1"/>
</dbReference>
<feature type="domain" description="FAD-binding FR-type" evidence="14">
    <location>
        <begin position="223"/>
        <end position="323"/>
    </location>
</feature>
<feature type="transmembrane region" description="Helical" evidence="13">
    <location>
        <begin position="93"/>
        <end position="115"/>
    </location>
</feature>
<evidence type="ECO:0000259" key="14">
    <source>
        <dbReference type="PROSITE" id="PS51384"/>
    </source>
</evidence>
<comment type="cofactor">
    <cofactor evidence="1">
        <name>FAD</name>
        <dbReference type="ChEBI" id="CHEBI:57692"/>
    </cofactor>
</comment>
<evidence type="ECO:0000256" key="9">
    <source>
        <dbReference type="ARBA" id="ARBA00023002"/>
    </source>
</evidence>
<reference evidence="16" key="1">
    <citation type="journal article" date="2019" name="Int. J. Syst. Evol. Microbiol.">
        <title>The Global Catalogue of Microorganisms (GCM) 10K type strain sequencing project: providing services to taxonomists for standard genome sequencing and annotation.</title>
        <authorList>
            <consortium name="The Broad Institute Genomics Platform"/>
            <consortium name="The Broad Institute Genome Sequencing Center for Infectious Disease"/>
            <person name="Wu L."/>
            <person name="Ma J."/>
        </authorList>
    </citation>
    <scope>NUCLEOTIDE SEQUENCE [LARGE SCALE GENOMIC DNA]</scope>
    <source>
        <strain evidence="16">ZS-35-S2</strain>
    </source>
</reference>
<dbReference type="Proteomes" id="UP001596203">
    <property type="component" value="Unassembled WGS sequence"/>
</dbReference>
<name>A0ABW1KGL9_9ACTN</name>
<evidence type="ECO:0000313" key="16">
    <source>
        <dbReference type="Proteomes" id="UP001596203"/>
    </source>
</evidence>
<evidence type="ECO:0000256" key="13">
    <source>
        <dbReference type="SAM" id="Phobius"/>
    </source>
</evidence>
<dbReference type="Pfam" id="PF08022">
    <property type="entry name" value="FAD_binding_8"/>
    <property type="match status" value="1"/>
</dbReference>
<dbReference type="EMBL" id="JBHSPR010000037">
    <property type="protein sequence ID" value="MFC6020849.1"/>
    <property type="molecule type" value="Genomic_DNA"/>
</dbReference>
<comment type="caution">
    <text evidence="15">The sequence shown here is derived from an EMBL/GenBank/DDBJ whole genome shotgun (WGS) entry which is preliminary data.</text>
</comment>
<evidence type="ECO:0000256" key="6">
    <source>
        <dbReference type="ARBA" id="ARBA00022723"/>
    </source>
</evidence>
<evidence type="ECO:0000256" key="11">
    <source>
        <dbReference type="ARBA" id="ARBA00023014"/>
    </source>
</evidence>
<evidence type="ECO:0000256" key="8">
    <source>
        <dbReference type="ARBA" id="ARBA00022989"/>
    </source>
</evidence>
<feature type="transmembrane region" description="Helical" evidence="13">
    <location>
        <begin position="52"/>
        <end position="72"/>
    </location>
</feature>
<protein>
    <submittedName>
        <fullName evidence="15">Ferric reductase-like transmembrane domain-containing protein</fullName>
    </submittedName>
</protein>
<evidence type="ECO:0000256" key="3">
    <source>
        <dbReference type="ARBA" id="ARBA00022630"/>
    </source>
</evidence>
<gene>
    <name evidence="15" type="ORF">ACFP2T_32350</name>
</gene>
<evidence type="ECO:0000256" key="4">
    <source>
        <dbReference type="ARBA" id="ARBA00022692"/>
    </source>
</evidence>
<evidence type="ECO:0000256" key="5">
    <source>
        <dbReference type="ARBA" id="ARBA00022714"/>
    </source>
</evidence>
<keyword evidence="16" id="KW-1185">Reference proteome</keyword>
<feature type="transmembrane region" description="Helical" evidence="13">
    <location>
        <begin position="22"/>
        <end position="40"/>
    </location>
</feature>
<dbReference type="Pfam" id="PF01794">
    <property type="entry name" value="Ferric_reduct"/>
    <property type="match status" value="1"/>
</dbReference>
<keyword evidence="4 13" id="KW-0812">Transmembrane</keyword>
<keyword evidence="8 13" id="KW-1133">Transmembrane helix</keyword>
<keyword evidence="6" id="KW-0479">Metal-binding</keyword>
<dbReference type="InterPro" id="IPR039261">
    <property type="entry name" value="FNR_nucleotide-bd"/>
</dbReference>
<keyword evidence="7" id="KW-0274">FAD</keyword>
<feature type="transmembrane region" description="Helical" evidence="13">
    <location>
        <begin position="198"/>
        <end position="218"/>
    </location>
</feature>
<keyword evidence="11" id="KW-0411">Iron-sulfur</keyword>
<evidence type="ECO:0000313" key="15">
    <source>
        <dbReference type="EMBL" id="MFC6020849.1"/>
    </source>
</evidence>
<dbReference type="InterPro" id="IPR050415">
    <property type="entry name" value="MRET"/>
</dbReference>
<dbReference type="InterPro" id="IPR013112">
    <property type="entry name" value="FAD-bd_8"/>
</dbReference>
<sequence>MNTPAVQHIAIPRVRPGTAGRLTLWLGVAANVAVVNTLLVVSPYPESSAPFILGRFFGVHAAIILALQLLLIARLPWLDRRIGMDRLTAWHRWTGFTLIWTILAHATSIVVGLAMMSGKTLSGQVIDLVTTWKGVLWAMIAAGLLLSIGIVSARFARRRLSYETWHVLHLGTYVAVLLALTHQIAVGTTFTASPFAKAYWWTLWSVALGAVLAGRVLLPLWRNLRHRFRVARVVPESDNVVSIYVTGHRLDRLPAQAGQFFLWRFLSRDRWWQTNPFSLSTAPDGRSLRLTAKAVGTGSATLRQVRVGTRVFAEGPYGAFTAMHRTRPATLLIAGGVGVTPIRSLLETLDGHVVVLYRVRSVADAVLADELRALADARGAELRLVTGPSRPVPPTGPILGPDHLLELVPDIRDRDVFVCGPTRMTSAVLHSLRQLRVPQRQVHTERFGLAG</sequence>
<dbReference type="PANTHER" id="PTHR47354:SF8">
    <property type="entry name" value="1,2-PHENYLACETYL-COA EPOXIDASE, SUBUNIT E"/>
    <property type="match status" value="1"/>
</dbReference>
<keyword evidence="5" id="KW-0001">2Fe-2S</keyword>
<proteinExistence type="predicted"/>
<dbReference type="CDD" id="cd06198">
    <property type="entry name" value="FNR_like_3"/>
    <property type="match status" value="1"/>
</dbReference>
<dbReference type="PRINTS" id="PR00410">
    <property type="entry name" value="PHEHYDRXLASE"/>
</dbReference>
<evidence type="ECO:0000256" key="7">
    <source>
        <dbReference type="ARBA" id="ARBA00022827"/>
    </source>
</evidence>
<dbReference type="InterPro" id="IPR013130">
    <property type="entry name" value="Fe3_Rdtase_TM_dom"/>
</dbReference>
<dbReference type="PANTHER" id="PTHR47354">
    <property type="entry name" value="NADH OXIDOREDUCTASE HCR"/>
    <property type="match status" value="1"/>
</dbReference>
<dbReference type="InterPro" id="IPR001433">
    <property type="entry name" value="OxRdtase_FAD/NAD-bd"/>
</dbReference>
<dbReference type="PROSITE" id="PS51384">
    <property type="entry name" value="FAD_FR"/>
    <property type="match status" value="1"/>
</dbReference>
<evidence type="ECO:0000256" key="2">
    <source>
        <dbReference type="ARBA" id="ARBA00004141"/>
    </source>
</evidence>
<keyword evidence="10" id="KW-0408">Iron</keyword>
<keyword evidence="9" id="KW-0560">Oxidoreductase</keyword>
<dbReference type="InterPro" id="IPR017927">
    <property type="entry name" value="FAD-bd_FR_type"/>
</dbReference>
<dbReference type="Gene3D" id="2.40.30.10">
    <property type="entry name" value="Translation factors"/>
    <property type="match status" value="1"/>
</dbReference>
<evidence type="ECO:0000256" key="1">
    <source>
        <dbReference type="ARBA" id="ARBA00001974"/>
    </source>
</evidence>
<evidence type="ECO:0000256" key="10">
    <source>
        <dbReference type="ARBA" id="ARBA00023004"/>
    </source>
</evidence>
<dbReference type="RefSeq" id="WP_377428481.1">
    <property type="nucleotide sequence ID" value="NZ_JBHSPR010000037.1"/>
</dbReference>
<dbReference type="SUPFAM" id="SSF63380">
    <property type="entry name" value="Riboflavin synthase domain-like"/>
    <property type="match status" value="1"/>
</dbReference>
<dbReference type="InterPro" id="IPR017938">
    <property type="entry name" value="Riboflavin_synthase-like_b-brl"/>
</dbReference>
<feature type="transmembrane region" description="Helical" evidence="13">
    <location>
        <begin position="135"/>
        <end position="155"/>
    </location>
</feature>
<comment type="subcellular location">
    <subcellularLocation>
        <location evidence="2">Membrane</location>
        <topology evidence="2">Multi-pass membrane protein</topology>
    </subcellularLocation>
</comment>